<evidence type="ECO:0000256" key="3">
    <source>
        <dbReference type="ARBA" id="ARBA00015972"/>
    </source>
</evidence>
<evidence type="ECO:0000313" key="14">
    <source>
        <dbReference type="Proteomes" id="UP000001520"/>
    </source>
</evidence>
<comment type="catalytic activity">
    <reaction evidence="10 11">
        <text>RNA(n) + a ribonucleoside 5'-triphosphate = RNA(n+1) + diphosphate</text>
        <dbReference type="Rhea" id="RHEA:21248"/>
        <dbReference type="Rhea" id="RHEA-COMP:14527"/>
        <dbReference type="Rhea" id="RHEA-COMP:17342"/>
        <dbReference type="ChEBI" id="CHEBI:33019"/>
        <dbReference type="ChEBI" id="CHEBI:61557"/>
        <dbReference type="ChEBI" id="CHEBI:140395"/>
        <dbReference type="EC" id="2.7.7.6"/>
    </reaction>
</comment>
<evidence type="ECO:0000313" key="13">
    <source>
        <dbReference type="EMBL" id="BAI81200.1"/>
    </source>
</evidence>
<dbReference type="OrthoDB" id="9805706at2"/>
<dbReference type="Proteomes" id="UP000001520">
    <property type="component" value="Chromosome"/>
</dbReference>
<dbReference type="Gene3D" id="2.170.120.12">
    <property type="entry name" value="DNA-directed RNA polymerase, insert domain"/>
    <property type="match status" value="1"/>
</dbReference>
<dbReference type="SMART" id="SM00662">
    <property type="entry name" value="RPOLD"/>
    <property type="match status" value="1"/>
</dbReference>
<dbReference type="HOGENOM" id="CLU_053084_0_1_0"/>
<dbReference type="CDD" id="cd06928">
    <property type="entry name" value="RNAP_alpha_NTD"/>
    <property type="match status" value="1"/>
</dbReference>
<evidence type="ECO:0000259" key="12">
    <source>
        <dbReference type="SMART" id="SM00662"/>
    </source>
</evidence>
<dbReference type="Pfam" id="PF01000">
    <property type="entry name" value="RNA_pol_A_bac"/>
    <property type="match status" value="1"/>
</dbReference>
<dbReference type="FunFam" id="2.170.120.12:FF:000001">
    <property type="entry name" value="DNA-directed RNA polymerase subunit alpha"/>
    <property type="match status" value="1"/>
</dbReference>
<dbReference type="InterPro" id="IPR036643">
    <property type="entry name" value="RNApol_insert_sf"/>
</dbReference>
<dbReference type="EC" id="2.7.7.6" evidence="2 11"/>
<dbReference type="SUPFAM" id="SSF47789">
    <property type="entry name" value="C-terminal domain of RNA polymerase alpha subunit"/>
    <property type="match status" value="1"/>
</dbReference>
<evidence type="ECO:0000256" key="9">
    <source>
        <dbReference type="ARBA" id="ARBA00033070"/>
    </source>
</evidence>
<dbReference type="HAMAP" id="MF_00059">
    <property type="entry name" value="RNApol_bact_RpoA"/>
    <property type="match status" value="1"/>
</dbReference>
<keyword evidence="14" id="KW-1185">Reference proteome</keyword>
<feature type="domain" description="DNA-directed RNA polymerase RpoA/D/Rpb3-type" evidence="12">
    <location>
        <begin position="25"/>
        <end position="233"/>
    </location>
</feature>
<dbReference type="NCBIfam" id="NF003513">
    <property type="entry name" value="PRK05182.1-2"/>
    <property type="match status" value="1"/>
</dbReference>
<dbReference type="eggNOG" id="COG0202">
    <property type="taxonomic scope" value="Bacteria"/>
</dbReference>
<evidence type="ECO:0000256" key="6">
    <source>
        <dbReference type="ARBA" id="ARBA00022695"/>
    </source>
</evidence>
<name>D3P910_DEFDS</name>
<comment type="subunit">
    <text evidence="11">Homodimer. The RNAP catalytic core consists of 2 alpha, 1 beta, 1 beta' and 1 omega subunit. When a sigma factor is associated with the core the holoenzyme is formed, which can initiate transcription.</text>
</comment>
<dbReference type="Gene3D" id="1.10.150.20">
    <property type="entry name" value="5' to 3' exonuclease, C-terminal subdomain"/>
    <property type="match status" value="1"/>
</dbReference>
<dbReference type="KEGG" id="ddf:DEFDS_1745"/>
<dbReference type="GO" id="GO:0003899">
    <property type="term" value="F:DNA-directed RNA polymerase activity"/>
    <property type="evidence" value="ECO:0007669"/>
    <property type="project" value="UniProtKB-UniRule"/>
</dbReference>
<evidence type="ECO:0000256" key="7">
    <source>
        <dbReference type="ARBA" id="ARBA00023163"/>
    </source>
</evidence>
<evidence type="ECO:0000256" key="11">
    <source>
        <dbReference type="HAMAP-Rule" id="MF_00059"/>
    </source>
</evidence>
<feature type="region of interest" description="Alpha N-terminal domain (alpha-NTD)" evidence="11">
    <location>
        <begin position="1"/>
        <end position="234"/>
    </location>
</feature>
<keyword evidence="6 11" id="KW-0548">Nucleotidyltransferase</keyword>
<dbReference type="GO" id="GO:0005737">
    <property type="term" value="C:cytoplasm"/>
    <property type="evidence" value="ECO:0007669"/>
    <property type="project" value="UniProtKB-ARBA"/>
</dbReference>
<dbReference type="NCBIfam" id="NF003519">
    <property type="entry name" value="PRK05182.2-5"/>
    <property type="match status" value="1"/>
</dbReference>
<dbReference type="InterPro" id="IPR011260">
    <property type="entry name" value="RNAP_asu_C"/>
</dbReference>
<dbReference type="InterPro" id="IPR011263">
    <property type="entry name" value="DNA-dir_RNA_pol_RpoA/D/Rpb3"/>
</dbReference>
<comment type="function">
    <text evidence="11">DNA-dependent RNA polymerase catalyzes the transcription of DNA into RNA using the four ribonucleoside triphosphates as substrates.</text>
</comment>
<evidence type="ECO:0000256" key="2">
    <source>
        <dbReference type="ARBA" id="ARBA00012418"/>
    </source>
</evidence>
<evidence type="ECO:0000256" key="5">
    <source>
        <dbReference type="ARBA" id="ARBA00022679"/>
    </source>
</evidence>
<keyword evidence="5 11" id="KW-0808">Transferase</keyword>
<dbReference type="EMBL" id="AP011529">
    <property type="protein sequence ID" value="BAI81200.1"/>
    <property type="molecule type" value="Genomic_DNA"/>
</dbReference>
<dbReference type="GO" id="GO:0000428">
    <property type="term" value="C:DNA-directed RNA polymerase complex"/>
    <property type="evidence" value="ECO:0007669"/>
    <property type="project" value="UniProtKB-KW"/>
</dbReference>
<dbReference type="RefSeq" id="WP_013008446.1">
    <property type="nucleotide sequence ID" value="NC_013939.1"/>
</dbReference>
<comment type="similarity">
    <text evidence="1 11">Belongs to the RNA polymerase alpha chain family.</text>
</comment>
<feature type="region of interest" description="Alpha C-terminal domain (alpha-CTD)" evidence="11">
    <location>
        <begin position="252"/>
        <end position="338"/>
    </location>
</feature>
<organism evidence="13 14">
    <name type="scientific">Deferribacter desulfuricans (strain DSM 14783 / JCM 11476 / NBRC 101012 / SSM1)</name>
    <dbReference type="NCBI Taxonomy" id="639282"/>
    <lineage>
        <taxon>Bacteria</taxon>
        <taxon>Pseudomonadati</taxon>
        <taxon>Deferribacterota</taxon>
        <taxon>Deferribacteres</taxon>
        <taxon>Deferribacterales</taxon>
        <taxon>Deferribacteraceae</taxon>
        <taxon>Deferribacter</taxon>
    </lineage>
</organism>
<dbReference type="Pfam" id="PF01193">
    <property type="entry name" value="RNA_pol_L"/>
    <property type="match status" value="1"/>
</dbReference>
<evidence type="ECO:0000256" key="4">
    <source>
        <dbReference type="ARBA" id="ARBA00022478"/>
    </source>
</evidence>
<dbReference type="InterPro" id="IPR036603">
    <property type="entry name" value="RBP11-like"/>
</dbReference>
<reference evidence="13 14" key="1">
    <citation type="journal article" date="2010" name="DNA Res.">
        <title>Bacterial lifestyle in a deep-sea hydrothermal vent chimney revealed by the genome sequence of the thermophilic bacterium Deferribacter desulfuricans SSM1.</title>
        <authorList>
            <person name="Takaki Y."/>
            <person name="Shimamura S."/>
            <person name="Nakagawa S."/>
            <person name="Fukuhara Y."/>
            <person name="Horikawa H."/>
            <person name="Ankai A."/>
            <person name="Harada T."/>
            <person name="Hosoyama A."/>
            <person name="Oguchi A."/>
            <person name="Fukui S."/>
            <person name="Fujita N."/>
            <person name="Takami H."/>
            <person name="Takai K."/>
        </authorList>
    </citation>
    <scope>NUCLEOTIDE SEQUENCE [LARGE SCALE GENOMIC DNA]</scope>
    <source>
        <strain evidence="14">DSM 14783 / JCM 11476 / NBRC 101012 / SSM1</strain>
    </source>
</reference>
<dbReference type="SUPFAM" id="SSF56553">
    <property type="entry name" value="Insert subdomain of RNA polymerase alpha subunit"/>
    <property type="match status" value="1"/>
</dbReference>
<protein>
    <recommendedName>
        <fullName evidence="3 11">DNA-directed RNA polymerase subunit alpha</fullName>
        <shortName evidence="11">RNAP subunit alpha</shortName>
        <ecNumber evidence="2 11">2.7.7.6</ecNumber>
    </recommendedName>
    <alternativeName>
        <fullName evidence="9 11">RNA polymerase subunit alpha</fullName>
    </alternativeName>
    <alternativeName>
        <fullName evidence="8 11">Transcriptase subunit alpha</fullName>
    </alternativeName>
</protein>
<dbReference type="GO" id="GO:0006351">
    <property type="term" value="P:DNA-templated transcription"/>
    <property type="evidence" value="ECO:0007669"/>
    <property type="project" value="UniProtKB-UniRule"/>
</dbReference>
<dbReference type="InterPro" id="IPR011262">
    <property type="entry name" value="DNA-dir_RNA_pol_insert"/>
</dbReference>
<dbReference type="InterPro" id="IPR011773">
    <property type="entry name" value="DNA-dir_RpoA"/>
</dbReference>
<keyword evidence="4 11" id="KW-0240">DNA-directed RNA polymerase</keyword>
<comment type="domain">
    <text evidence="11">The N-terminal domain is essential for RNAP assembly and basal transcription, whereas the C-terminal domain is involved in interaction with transcriptional regulators and with upstream promoter elements.</text>
</comment>
<gene>
    <name evidence="11 13" type="primary">rpoA</name>
    <name evidence="13" type="ordered locus">DEFDS_1745</name>
</gene>
<dbReference type="GO" id="GO:0046983">
    <property type="term" value="F:protein dimerization activity"/>
    <property type="evidence" value="ECO:0007669"/>
    <property type="project" value="InterPro"/>
</dbReference>
<proteinExistence type="inferred from homology"/>
<evidence type="ECO:0000256" key="8">
    <source>
        <dbReference type="ARBA" id="ARBA00032524"/>
    </source>
</evidence>
<dbReference type="AlphaFoldDB" id="D3P910"/>
<evidence type="ECO:0000256" key="10">
    <source>
        <dbReference type="ARBA" id="ARBA00048552"/>
    </source>
</evidence>
<dbReference type="NCBIfam" id="TIGR02027">
    <property type="entry name" value="rpoA"/>
    <property type="match status" value="1"/>
</dbReference>
<dbReference type="GO" id="GO:0003677">
    <property type="term" value="F:DNA binding"/>
    <property type="evidence" value="ECO:0007669"/>
    <property type="project" value="UniProtKB-UniRule"/>
</dbReference>
<sequence>MVLMDFRKVMKPKKIEQIGEATDRYAKFVIEPYERGFGITIGNSLRRVLLSTIEGTAVVGVKIDGVHHEYDTINGVLEDVVDIILNIKQLELNLLEHTLKRVYIHKKGEGRITANDIQSDGSVVVLNPDQHIATITNPETEVYMELYVERGIGYVPSEEIKDKFDDIDVIPVDAIYTPIKKVNYVVENARVGQSTDYDKLIFELETDGSIKPVDAIAFAAKIIKDQMEFFINFDEPVYEEVEEEEKEDNSYILELLDKSIEELELSVRAYNCLKNANIKTLADLCEKTDAELLKTKNFGRRSLEEIKKVLAELGLSLGMDLEAVGYIKKEVEGEEDAS</sequence>
<dbReference type="Pfam" id="PF03118">
    <property type="entry name" value="RNA_pol_A_CTD"/>
    <property type="match status" value="1"/>
</dbReference>
<dbReference type="SUPFAM" id="SSF55257">
    <property type="entry name" value="RBP11-like subunits of RNA polymerase"/>
    <property type="match status" value="1"/>
</dbReference>
<evidence type="ECO:0000256" key="1">
    <source>
        <dbReference type="ARBA" id="ARBA00007123"/>
    </source>
</evidence>
<dbReference type="STRING" id="639282.DEFDS_1745"/>
<dbReference type="Gene3D" id="3.30.1360.10">
    <property type="entry name" value="RNA polymerase, RBP11-like subunit"/>
    <property type="match status" value="1"/>
</dbReference>
<keyword evidence="7 11" id="KW-0804">Transcription</keyword>
<accession>D3P910</accession>